<keyword evidence="11" id="KW-1015">Disulfide bond</keyword>
<evidence type="ECO:0000256" key="7">
    <source>
        <dbReference type="ARBA" id="ARBA00022801"/>
    </source>
</evidence>
<evidence type="ECO:0000256" key="2">
    <source>
        <dbReference type="ARBA" id="ARBA00022525"/>
    </source>
</evidence>
<feature type="domain" description="Apple" evidence="23">
    <location>
        <begin position="103"/>
        <end position="193"/>
    </location>
</feature>
<evidence type="ECO:0000259" key="23">
    <source>
        <dbReference type="PROSITE" id="PS50948"/>
    </source>
</evidence>
<evidence type="ECO:0000313" key="24">
    <source>
        <dbReference type="Proteomes" id="UP000515159"/>
    </source>
</evidence>
<dbReference type="PANTHER" id="PTHR24252:SF7">
    <property type="entry name" value="HYALIN"/>
    <property type="match status" value="1"/>
</dbReference>
<evidence type="ECO:0000313" key="25">
    <source>
        <dbReference type="RefSeq" id="XP_033814737.1"/>
    </source>
</evidence>
<dbReference type="Proteomes" id="UP000515159">
    <property type="component" value="Chromosome 1"/>
</dbReference>
<dbReference type="KEGG" id="gsh:117366873"/>
<name>A0A6P8S9P0_GEOSA</name>
<dbReference type="InterPro" id="IPR033116">
    <property type="entry name" value="TRYPSIN_SER"/>
</dbReference>
<dbReference type="EC" id="3.4.21.34" evidence="15"/>
<dbReference type="GO" id="GO:0005576">
    <property type="term" value="C:extracellular region"/>
    <property type="evidence" value="ECO:0007669"/>
    <property type="project" value="UniProtKB-SubCell"/>
</dbReference>
<dbReference type="PROSITE" id="PS50240">
    <property type="entry name" value="TRYPSIN_DOM"/>
    <property type="match status" value="1"/>
</dbReference>
<protein>
    <recommendedName>
        <fullName evidence="16">Plasma kallikrein</fullName>
        <ecNumber evidence="15">3.4.21.34</ecNumber>
    </recommendedName>
    <alternativeName>
        <fullName evidence="18">Fletcher factor</fullName>
    </alternativeName>
    <alternativeName>
        <fullName evidence="19">Kininogenin</fullName>
    </alternativeName>
    <alternativeName>
        <fullName evidence="17">Plasma prekallikrein</fullName>
    </alternativeName>
</protein>
<evidence type="ECO:0000256" key="5">
    <source>
        <dbReference type="ARBA" id="ARBA00022729"/>
    </source>
</evidence>
<dbReference type="Gene3D" id="2.40.10.10">
    <property type="entry name" value="Trypsin-like serine proteases"/>
    <property type="match status" value="1"/>
</dbReference>
<dbReference type="PRINTS" id="PR00005">
    <property type="entry name" value="APPLEDOMAIN"/>
</dbReference>
<evidence type="ECO:0000256" key="6">
    <source>
        <dbReference type="ARBA" id="ARBA00022737"/>
    </source>
</evidence>
<gene>
    <name evidence="25" type="primary">LOC117366873</name>
</gene>
<dbReference type="InterPro" id="IPR001254">
    <property type="entry name" value="Trypsin_dom"/>
</dbReference>
<dbReference type="InterPro" id="IPR001314">
    <property type="entry name" value="Peptidase_S1A"/>
</dbReference>
<evidence type="ECO:0000256" key="15">
    <source>
        <dbReference type="ARBA" id="ARBA00066728"/>
    </source>
</evidence>
<feature type="domain" description="Peptidase S1" evidence="22">
    <location>
        <begin position="391"/>
        <end position="628"/>
    </location>
</feature>
<proteinExistence type="predicted"/>
<keyword evidence="12" id="KW-0325">Glycoprotein</keyword>
<evidence type="ECO:0000256" key="11">
    <source>
        <dbReference type="ARBA" id="ARBA00023157"/>
    </source>
</evidence>
<evidence type="ECO:0000256" key="20">
    <source>
        <dbReference type="RuleBase" id="RU363034"/>
    </source>
</evidence>
<dbReference type="FunCoup" id="A0A6P8S9P0">
    <property type="interactions" value="203"/>
</dbReference>
<dbReference type="GO" id="GO:0006954">
    <property type="term" value="P:inflammatory response"/>
    <property type="evidence" value="ECO:0007669"/>
    <property type="project" value="UniProtKB-KW"/>
</dbReference>
<evidence type="ECO:0000256" key="9">
    <source>
        <dbReference type="ARBA" id="ARBA00023084"/>
    </source>
</evidence>
<keyword evidence="8 20" id="KW-0720">Serine protease</keyword>
<keyword evidence="6" id="KW-0677">Repeat</keyword>
<organism evidence="24 25">
    <name type="scientific">Geotrypetes seraphini</name>
    <name type="common">Gaboon caecilian</name>
    <name type="synonym">Caecilia seraphini</name>
    <dbReference type="NCBI Taxonomy" id="260995"/>
    <lineage>
        <taxon>Eukaryota</taxon>
        <taxon>Metazoa</taxon>
        <taxon>Chordata</taxon>
        <taxon>Craniata</taxon>
        <taxon>Vertebrata</taxon>
        <taxon>Euteleostomi</taxon>
        <taxon>Amphibia</taxon>
        <taxon>Gymnophiona</taxon>
        <taxon>Geotrypetes</taxon>
    </lineage>
</organism>
<keyword evidence="4" id="KW-0356">Hemostasis</keyword>
<keyword evidence="5 21" id="KW-0732">Signal</keyword>
<keyword evidence="13" id="KW-0395">Inflammatory response</keyword>
<dbReference type="GO" id="GO:0004252">
    <property type="term" value="F:serine-type endopeptidase activity"/>
    <property type="evidence" value="ECO:0007669"/>
    <property type="project" value="UniProtKB-EC"/>
</dbReference>
<dbReference type="PROSITE" id="PS00135">
    <property type="entry name" value="TRYPSIN_SER"/>
    <property type="match status" value="1"/>
</dbReference>
<evidence type="ECO:0000256" key="8">
    <source>
        <dbReference type="ARBA" id="ARBA00022825"/>
    </source>
</evidence>
<dbReference type="AlphaFoldDB" id="A0A6P8S9P0"/>
<feature type="domain" description="Apple" evidence="23">
    <location>
        <begin position="200"/>
        <end position="283"/>
    </location>
</feature>
<evidence type="ECO:0000256" key="10">
    <source>
        <dbReference type="ARBA" id="ARBA00023145"/>
    </source>
</evidence>
<dbReference type="SMART" id="SM00020">
    <property type="entry name" value="Tryp_SPc"/>
    <property type="match status" value="1"/>
</dbReference>
<keyword evidence="24" id="KW-1185">Reference proteome</keyword>
<keyword evidence="7 20" id="KW-0378">Hydrolase</keyword>
<evidence type="ECO:0000256" key="12">
    <source>
        <dbReference type="ARBA" id="ARBA00023180"/>
    </source>
</evidence>
<dbReference type="PROSITE" id="PS50948">
    <property type="entry name" value="PAN"/>
    <property type="match status" value="2"/>
</dbReference>
<dbReference type="PANTHER" id="PTHR24252">
    <property type="entry name" value="ACROSIN-RELATED"/>
    <property type="match status" value="1"/>
</dbReference>
<dbReference type="CDD" id="cd00190">
    <property type="entry name" value="Tryp_SPc"/>
    <property type="match status" value="1"/>
</dbReference>
<dbReference type="InterPro" id="IPR000177">
    <property type="entry name" value="Apple"/>
</dbReference>
<evidence type="ECO:0000256" key="16">
    <source>
        <dbReference type="ARBA" id="ARBA00070607"/>
    </source>
</evidence>
<evidence type="ECO:0000256" key="3">
    <source>
        <dbReference type="ARBA" id="ARBA00022670"/>
    </source>
</evidence>
<keyword evidence="3 20" id="KW-0645">Protease</keyword>
<evidence type="ECO:0000256" key="18">
    <source>
        <dbReference type="ARBA" id="ARBA00078429"/>
    </source>
</evidence>
<dbReference type="SUPFAM" id="SSF50494">
    <property type="entry name" value="Trypsin-like serine proteases"/>
    <property type="match status" value="1"/>
</dbReference>
<dbReference type="InParanoid" id="A0A6P8S9P0"/>
<dbReference type="InterPro" id="IPR043504">
    <property type="entry name" value="Peptidase_S1_PA_chymotrypsin"/>
</dbReference>
<evidence type="ECO:0000256" key="1">
    <source>
        <dbReference type="ARBA" id="ARBA00004613"/>
    </source>
</evidence>
<dbReference type="PRINTS" id="PR00722">
    <property type="entry name" value="CHYMOTRYPSIN"/>
</dbReference>
<dbReference type="InterPro" id="IPR003609">
    <property type="entry name" value="Pan_app"/>
</dbReference>
<evidence type="ECO:0000256" key="17">
    <source>
        <dbReference type="ARBA" id="ARBA00078021"/>
    </source>
</evidence>
<dbReference type="Gene3D" id="3.50.4.10">
    <property type="entry name" value="Hepatocyte Growth Factor"/>
    <property type="match status" value="4"/>
</dbReference>
<sequence>MAWIYQGFCLIFLSVSVYSECRPEFYEDTFFQGGDISVVFAPDATYCQTVCTYDPSCLFFTFFPDDWKKETERFACFLKDSKKGILPNVTLKGAVSGYSLKQCNPKSNACTFDIYTGLDMIGTNYNVTTEANVEKCQDRCTNDLFCQFFTFATDTFHSVALRNKCYLKYSKKGTPTRIRLLDNVVTGFSLQVCGLSNIDCLSDIHQNTEFEGDNITSVFAPDATICQKICTFYPNCLFFTFYNKLWNVPSERYLCFLKASKTGKPTAPQTKENTLSGFSLLRCRELLSACHLSVFSDVAFLGDELLVAYVTEQIGCQQLCTKTIRCQFFTYNSAPEECRKKQCKCYLRLSSNGFPTGIQHRLGWVSGFSKRICKIATNDVCGQSGKNDSRIIGGKPSSIEKWPWQVSLHIEGHPSSRHICGGSIINSRWIVTAAHCIPEQFKRNDIWITYGGISNQSNINKITPSFTVKQIVIHPLYKVAEIGYDIALFQLETPIPYTVVQKPICLPSKTFRNNIYSACTITGWGYTNERGTVENVLQEAKVPLLSNEECQTYYRNYRITDLMLCAGYEQGGIDACKGDSGGPLVCKQNQIWYLVGITSWGEGCGRPGQPGVYTKVSKFRDWILETTKQ</sequence>
<dbReference type="GO" id="GO:0007596">
    <property type="term" value="P:blood coagulation"/>
    <property type="evidence" value="ECO:0007669"/>
    <property type="project" value="UniProtKB-KW"/>
</dbReference>
<dbReference type="GeneID" id="117366873"/>
<evidence type="ECO:0000256" key="13">
    <source>
        <dbReference type="ARBA" id="ARBA00023198"/>
    </source>
</evidence>
<dbReference type="FunFam" id="2.40.10.10:FF:000003">
    <property type="entry name" value="Transmembrane serine protease 3"/>
    <property type="match status" value="1"/>
</dbReference>
<dbReference type="SMART" id="SM00223">
    <property type="entry name" value="APPLE"/>
    <property type="match status" value="4"/>
</dbReference>
<dbReference type="Pfam" id="PF00089">
    <property type="entry name" value="Trypsin"/>
    <property type="match status" value="1"/>
</dbReference>
<keyword evidence="2" id="KW-0964">Secreted</keyword>
<dbReference type="OrthoDB" id="9448935at2759"/>
<reference evidence="25" key="1">
    <citation type="submission" date="2025-08" db="UniProtKB">
        <authorList>
            <consortium name="RefSeq"/>
        </authorList>
    </citation>
    <scope>IDENTIFICATION</scope>
</reference>
<evidence type="ECO:0000256" key="21">
    <source>
        <dbReference type="SAM" id="SignalP"/>
    </source>
</evidence>
<feature type="signal peptide" evidence="21">
    <location>
        <begin position="1"/>
        <end position="19"/>
    </location>
</feature>
<dbReference type="CDD" id="cd01100">
    <property type="entry name" value="APPLE_Factor_XI_like"/>
    <property type="match status" value="4"/>
</dbReference>
<dbReference type="RefSeq" id="XP_033814737.1">
    <property type="nucleotide sequence ID" value="XM_033958846.1"/>
</dbReference>
<dbReference type="InterPro" id="IPR018114">
    <property type="entry name" value="TRYPSIN_HIS"/>
</dbReference>
<dbReference type="FunFam" id="3.50.4.10:FF:000001">
    <property type="entry name" value="Coagulation factor XI"/>
    <property type="match status" value="1"/>
</dbReference>
<keyword evidence="9" id="KW-0094">Blood coagulation</keyword>
<dbReference type="Pfam" id="PF00024">
    <property type="entry name" value="PAN_1"/>
    <property type="match status" value="4"/>
</dbReference>
<feature type="chain" id="PRO_5028072419" description="Plasma kallikrein" evidence="21">
    <location>
        <begin position="20"/>
        <end position="629"/>
    </location>
</feature>
<dbReference type="GO" id="GO:0006508">
    <property type="term" value="P:proteolysis"/>
    <property type="evidence" value="ECO:0007669"/>
    <property type="project" value="UniProtKB-KW"/>
</dbReference>
<dbReference type="InterPro" id="IPR009003">
    <property type="entry name" value="Peptidase_S1_PA"/>
</dbReference>
<evidence type="ECO:0000256" key="14">
    <source>
        <dbReference type="ARBA" id="ARBA00051953"/>
    </source>
</evidence>
<keyword evidence="10" id="KW-0865">Zymogen</keyword>
<comment type="catalytic activity">
    <reaction evidence="14">
        <text>Cleaves selectively Arg-|-Xaa and Lys-|-Xaa bonds, including Lys-|-Arg and Arg-|-Ser bonds in (human) kininogen to release bradykinin.</text>
        <dbReference type="EC" id="3.4.21.34"/>
    </reaction>
</comment>
<evidence type="ECO:0000256" key="19">
    <source>
        <dbReference type="ARBA" id="ARBA00082873"/>
    </source>
</evidence>
<accession>A0A6P8S9P0</accession>
<evidence type="ECO:0000259" key="22">
    <source>
        <dbReference type="PROSITE" id="PS50240"/>
    </source>
</evidence>
<evidence type="ECO:0000256" key="4">
    <source>
        <dbReference type="ARBA" id="ARBA00022696"/>
    </source>
</evidence>
<comment type="subcellular location">
    <subcellularLocation>
        <location evidence="1">Secreted</location>
    </subcellularLocation>
</comment>
<dbReference type="PROSITE" id="PS00134">
    <property type="entry name" value="TRYPSIN_HIS"/>
    <property type="match status" value="1"/>
</dbReference>